<keyword evidence="1" id="KW-0472">Membrane</keyword>
<gene>
    <name evidence="2" type="ORF">NDI86_13820</name>
</gene>
<proteinExistence type="predicted"/>
<dbReference type="EMBL" id="JAMQOS010000004">
    <property type="protein sequence ID" value="MDS0283205.1"/>
    <property type="molecule type" value="Genomic_DNA"/>
</dbReference>
<evidence type="ECO:0000256" key="1">
    <source>
        <dbReference type="SAM" id="Phobius"/>
    </source>
</evidence>
<sequence>MNERGDGTVPQRLFWERHASPRSVWLLVATYPVVVLAVYRRSRGLAAAVVVSVLLSLRVSPPATDDAWATRVVRGEQVWLDRGLGSEPWTLALLALGALVQFATFRAASRRRGRRTAVGTAASVGLMGLFFDRMARLYEGHASGDGGAGRD</sequence>
<comment type="caution">
    <text evidence="2">The sequence shown here is derived from an EMBL/GenBank/DDBJ whole genome shotgun (WGS) entry which is preliminary data.</text>
</comment>
<dbReference type="RefSeq" id="WP_310901039.1">
    <property type="nucleotide sequence ID" value="NZ_JAMQOS010000004.1"/>
</dbReference>
<dbReference type="Pfam" id="PF20358">
    <property type="entry name" value="DUF6653"/>
    <property type="match status" value="1"/>
</dbReference>
<keyword evidence="3" id="KW-1185">Reference proteome</keyword>
<reference evidence="2 3" key="1">
    <citation type="submission" date="2022-06" db="EMBL/GenBank/DDBJ databases">
        <title>Halomicroarcula sp. a new haloarchaeum isolate from saline soil.</title>
        <authorList>
            <person name="Strakova D."/>
            <person name="Galisteo C."/>
            <person name="Sanchez-Porro C."/>
            <person name="Ventosa A."/>
        </authorList>
    </citation>
    <scope>NUCLEOTIDE SEQUENCE [LARGE SCALE GENOMIC DNA]</scope>
    <source>
        <strain evidence="2 3">S3CR25-11</strain>
    </source>
</reference>
<feature type="transmembrane region" description="Helical" evidence="1">
    <location>
        <begin position="23"/>
        <end position="39"/>
    </location>
</feature>
<evidence type="ECO:0000313" key="3">
    <source>
        <dbReference type="Proteomes" id="UP001268864"/>
    </source>
</evidence>
<keyword evidence="1" id="KW-1133">Transmembrane helix</keyword>
<name>A0ABU2FR17_9EURY</name>
<dbReference type="Proteomes" id="UP001268864">
    <property type="component" value="Unassembled WGS sequence"/>
</dbReference>
<organism evidence="2 3">
    <name type="scientific">Haloarcula onubensis</name>
    <dbReference type="NCBI Taxonomy" id="2950539"/>
    <lineage>
        <taxon>Archaea</taxon>
        <taxon>Methanobacteriati</taxon>
        <taxon>Methanobacteriota</taxon>
        <taxon>Stenosarchaea group</taxon>
        <taxon>Halobacteria</taxon>
        <taxon>Halobacteriales</taxon>
        <taxon>Haloarculaceae</taxon>
        <taxon>Haloarcula</taxon>
    </lineage>
</organism>
<dbReference type="InterPro" id="IPR046595">
    <property type="entry name" value="DUF6653"/>
</dbReference>
<feature type="transmembrane region" description="Helical" evidence="1">
    <location>
        <begin position="89"/>
        <end position="108"/>
    </location>
</feature>
<accession>A0ABU2FR17</accession>
<evidence type="ECO:0000313" key="2">
    <source>
        <dbReference type="EMBL" id="MDS0283205.1"/>
    </source>
</evidence>
<protein>
    <submittedName>
        <fullName evidence="2">Uncharacterized protein</fullName>
    </submittedName>
</protein>
<keyword evidence="1" id="KW-0812">Transmembrane</keyword>